<sequence>MAHFAYAPDMTETQDEKKARLAQALRDNLRRRKAQMREASREEAMPPPPEKPKD</sequence>
<feature type="region of interest" description="Disordered" evidence="1">
    <location>
        <begin position="1"/>
        <end position="20"/>
    </location>
</feature>
<evidence type="ECO:0000313" key="2">
    <source>
        <dbReference type="EMBL" id="MDO7835684.1"/>
    </source>
</evidence>
<comment type="caution">
    <text evidence="2">The sequence shown here is derived from an EMBL/GenBank/DDBJ whole genome shotgun (WGS) entry which is preliminary data.</text>
</comment>
<accession>A0ABT8ZMB9</accession>
<feature type="compositionally biased region" description="Basic and acidic residues" evidence="1">
    <location>
        <begin position="35"/>
        <end position="54"/>
    </location>
</feature>
<proteinExistence type="predicted"/>
<reference evidence="2" key="1">
    <citation type="submission" date="2023-07" db="EMBL/GenBank/DDBJ databases">
        <title>Bacterial whole genome sequence for Sphingobium sp. HBC34.</title>
        <authorList>
            <person name="Le V."/>
            <person name="Ko S.-R."/>
            <person name="Ahn C.-Y."/>
            <person name="Oh H.-M."/>
        </authorList>
    </citation>
    <scope>NUCLEOTIDE SEQUENCE</scope>
    <source>
        <strain evidence="2">HBC34</strain>
    </source>
</reference>
<dbReference type="RefSeq" id="WP_304536113.1">
    <property type="nucleotide sequence ID" value="NZ_JAUQOM010000005.1"/>
</dbReference>
<feature type="region of interest" description="Disordered" evidence="1">
    <location>
        <begin position="27"/>
        <end position="54"/>
    </location>
</feature>
<dbReference type="EMBL" id="JAUQOM010000005">
    <property type="protein sequence ID" value="MDO7835684.1"/>
    <property type="molecule type" value="Genomic_DNA"/>
</dbReference>
<keyword evidence="3" id="KW-1185">Reference proteome</keyword>
<evidence type="ECO:0000256" key="1">
    <source>
        <dbReference type="SAM" id="MobiDB-lite"/>
    </source>
</evidence>
<evidence type="ECO:0000313" key="3">
    <source>
        <dbReference type="Proteomes" id="UP001176471"/>
    </source>
</evidence>
<protein>
    <submittedName>
        <fullName evidence="2">Uncharacterized protein</fullName>
    </submittedName>
</protein>
<dbReference type="Proteomes" id="UP001176471">
    <property type="component" value="Unassembled WGS sequence"/>
</dbReference>
<name>A0ABT8ZMB9_9SPHN</name>
<gene>
    <name evidence="2" type="ORF">Q4610_11590</name>
</gene>
<organism evidence="2 3">
    <name type="scientific">Sphingobium cyanobacteriorum</name>
    <dbReference type="NCBI Taxonomy" id="3063954"/>
    <lineage>
        <taxon>Bacteria</taxon>
        <taxon>Pseudomonadati</taxon>
        <taxon>Pseudomonadota</taxon>
        <taxon>Alphaproteobacteria</taxon>
        <taxon>Sphingomonadales</taxon>
        <taxon>Sphingomonadaceae</taxon>
        <taxon>Sphingobium</taxon>
    </lineage>
</organism>